<accession>A0A8J6CFL1</accession>
<keyword evidence="2" id="KW-1185">Reference proteome</keyword>
<evidence type="ECO:0000313" key="1">
    <source>
        <dbReference type="EMBL" id="KAG8469236.1"/>
    </source>
</evidence>
<protein>
    <submittedName>
        <fullName evidence="1">Uncharacterized protein</fullName>
    </submittedName>
</protein>
<organism evidence="1 2">
    <name type="scientific">Diacronema lutheri</name>
    <name type="common">Unicellular marine alga</name>
    <name type="synonym">Monochrysis lutheri</name>
    <dbReference type="NCBI Taxonomy" id="2081491"/>
    <lineage>
        <taxon>Eukaryota</taxon>
        <taxon>Haptista</taxon>
        <taxon>Haptophyta</taxon>
        <taxon>Pavlovophyceae</taxon>
        <taxon>Pavlovales</taxon>
        <taxon>Pavlovaceae</taxon>
        <taxon>Diacronema</taxon>
    </lineage>
</organism>
<dbReference type="EMBL" id="JAGTXO010000003">
    <property type="protein sequence ID" value="KAG8469236.1"/>
    <property type="molecule type" value="Genomic_DNA"/>
</dbReference>
<name>A0A8J6CFL1_DIALT</name>
<dbReference type="AlphaFoldDB" id="A0A8J6CFL1"/>
<evidence type="ECO:0000313" key="2">
    <source>
        <dbReference type="Proteomes" id="UP000751190"/>
    </source>
</evidence>
<reference evidence="1" key="1">
    <citation type="submission" date="2021-05" db="EMBL/GenBank/DDBJ databases">
        <title>The genome of the haptophyte Pavlova lutheri (Diacronema luteri, Pavlovales) - a model for lipid biosynthesis in eukaryotic algae.</title>
        <authorList>
            <person name="Hulatt C.J."/>
            <person name="Posewitz M.C."/>
        </authorList>
    </citation>
    <scope>NUCLEOTIDE SEQUENCE</scope>
    <source>
        <strain evidence="1">NIVA-4/92</strain>
    </source>
</reference>
<proteinExistence type="predicted"/>
<gene>
    <name evidence="1" type="ORF">KFE25_007754</name>
</gene>
<dbReference type="Proteomes" id="UP000751190">
    <property type="component" value="Unassembled WGS sequence"/>
</dbReference>
<sequence>MADGALKGSGGRRALVAAAITHASAQQHAGRAGEPIELEKLGLFAGAQPSLVSPERLTSAASIEARVHADRADACVAASALIAMDDELLRAKAWLEDLLGAKSEPDSGRFTTAWMDDVRAHD</sequence>
<comment type="caution">
    <text evidence="1">The sequence shown here is derived from an EMBL/GenBank/DDBJ whole genome shotgun (WGS) entry which is preliminary data.</text>
</comment>